<keyword evidence="8" id="KW-0505">Motor protein</keyword>
<dbReference type="PANTHER" id="PTHR45783:SF3">
    <property type="entry name" value="KINESIN LIGHT CHAIN"/>
    <property type="match status" value="1"/>
</dbReference>
<dbReference type="Proteomes" id="UP000635853">
    <property type="component" value="Unassembled WGS sequence"/>
</dbReference>
<dbReference type="SUPFAM" id="SSF48452">
    <property type="entry name" value="TPR-like"/>
    <property type="match status" value="4"/>
</dbReference>
<keyword evidence="4" id="KW-0493">Microtubule</keyword>
<evidence type="ECO:0000313" key="10">
    <source>
        <dbReference type="EMBL" id="MBL3580541.1"/>
    </source>
</evidence>
<dbReference type="Gene3D" id="1.25.40.10">
    <property type="entry name" value="Tetratricopeptide repeat domain"/>
    <property type="match status" value="4"/>
</dbReference>
<dbReference type="PANTHER" id="PTHR45783">
    <property type="entry name" value="KINESIN LIGHT CHAIN"/>
    <property type="match status" value="1"/>
</dbReference>
<evidence type="ECO:0000256" key="6">
    <source>
        <dbReference type="ARBA" id="ARBA00022803"/>
    </source>
</evidence>
<dbReference type="InterPro" id="IPR011990">
    <property type="entry name" value="TPR-like_helical_dom_sf"/>
</dbReference>
<reference evidence="11" key="1">
    <citation type="submission" date="2021-01" db="EMBL/GenBank/DDBJ databases">
        <title>Draft genomes of Rhodovulum sulfidophilum.</title>
        <authorList>
            <person name="Guzman M.S."/>
        </authorList>
    </citation>
    <scope>NUCLEOTIDE SEQUENCE [LARGE SCALE GENOMIC DNA]</scope>
    <source>
        <strain evidence="11">AB19</strain>
    </source>
</reference>
<sequence>MARELFRRSAAEVEPSFGHLRRALVPLQGRPKTDPIFLLIWIRNAFAKAGVSLPAFDLSLAIMWEKTRSGDPFPTLENPWLHRAGSAMSDALPDGVGLVREALEETAGTIPLLGFLAKRGTRWAFDKGKKAWLEETRPQLQAFYRDGALIEDHEMPGRLPWMLAQDLNRHLKDHPADRFVLLIDEYEGLIEGAGTGPRWQENVFDIYLRDFVKETDGLLLLIFSRERLHWEDHPDWRKDLKGNQHLLGGLPDEDAEDWLRKVPVDNAEIRAAMIEGARETPDPTAPVYALMLELQVTHWRQLGEEAVPADFEVAARSFEARRLELVTRIMRGYGGPIQDVLARLAVVQRFDRTAFEAVTRAFNIPLADSDFDRIAALSMMSAGDEGWLTPHRAIADAIVEAEDPARLESSRRFLLSHFTDRAKPERITDVEETTLACLAEAARLRRAEGADGYVDWLNAAGVLIHRARRDTFLEWLWREALDMSLVSLGTDHPDTAASYNNVASNLDAQGRAAEAEPLYRKALEINERVLGTDHPDTTASYNNVAYNLDAQGRVAEAEPLYRKALEIRERLLGTDHPDTATSYNNVASNLNAQGRAAEAEPLSRKALEIRECVLGTDHPSTAASYNNVACNLDAQGRAAEAEPLYRKALEIRERVLGPDHPDTAASYNNIASNLDDQGQAAEAEPLYRRALEIRERVLGTDHPSTAASYNNVAYNLNAQGRAVEAEPLFRKALEIRERVLGTDHPDTAASYNNVAMNLDAQGRAAEAEPLYRKALEIRERVLGTDHPSTAASYNNVAYNLNAQGRAAEAETLSRKALEIRERVLGTDHPYTAASYDNLASNLDAQGRTAEAETLSRKALEIRERVLGADHPSTAASYNNLASNLDAQGRAAEAEPLLRKALEISERVLGTDHPSTAASYNNVAANLKAQGRAAEAEPLLRKALEISERVLGTDHPSTAVSSNNLASNLDAQGRAAEAEPLLRKALEISERVLGTDHPTTRMIRANLEAFLQRP</sequence>
<gene>
    <name evidence="10" type="ORF">JMJ92_20745</name>
</gene>
<evidence type="ECO:0000313" key="11">
    <source>
        <dbReference type="Proteomes" id="UP000635853"/>
    </source>
</evidence>
<evidence type="ECO:0000256" key="8">
    <source>
        <dbReference type="ARBA" id="ARBA00023175"/>
    </source>
</evidence>
<keyword evidence="9" id="KW-0206">Cytoskeleton</keyword>
<evidence type="ECO:0000256" key="5">
    <source>
        <dbReference type="ARBA" id="ARBA00022737"/>
    </source>
</evidence>
<accession>A0ABS1RLH8</accession>
<name>A0ABS1RLH8_9RHOB</name>
<evidence type="ECO:0000256" key="7">
    <source>
        <dbReference type="ARBA" id="ARBA00023054"/>
    </source>
</evidence>
<dbReference type="Pfam" id="PF13374">
    <property type="entry name" value="TPR_10"/>
    <property type="match status" value="2"/>
</dbReference>
<evidence type="ECO:0000256" key="4">
    <source>
        <dbReference type="ARBA" id="ARBA00022701"/>
    </source>
</evidence>
<comment type="similarity">
    <text evidence="2">Belongs to the kinesin light chain family.</text>
</comment>
<dbReference type="RefSeq" id="WP_202241672.1">
    <property type="nucleotide sequence ID" value="NZ_JAESIL010000164.1"/>
</dbReference>
<dbReference type="InterPro" id="IPR002151">
    <property type="entry name" value="Kinesin_light"/>
</dbReference>
<proteinExistence type="inferred from homology"/>
<comment type="subcellular location">
    <subcellularLocation>
        <location evidence="1">Cytoplasm</location>
        <location evidence="1">Cytoskeleton</location>
    </subcellularLocation>
</comment>
<evidence type="ECO:0000256" key="3">
    <source>
        <dbReference type="ARBA" id="ARBA00022490"/>
    </source>
</evidence>
<evidence type="ECO:0000256" key="9">
    <source>
        <dbReference type="ARBA" id="ARBA00023212"/>
    </source>
</evidence>
<organism evidence="10 11">
    <name type="scientific">Rhodovulum visakhapatnamense</name>
    <dbReference type="NCBI Taxonomy" id="364297"/>
    <lineage>
        <taxon>Bacteria</taxon>
        <taxon>Pseudomonadati</taxon>
        <taxon>Pseudomonadota</taxon>
        <taxon>Alphaproteobacteria</taxon>
        <taxon>Rhodobacterales</taxon>
        <taxon>Paracoccaceae</taxon>
        <taxon>Rhodovulum</taxon>
    </lineage>
</organism>
<comment type="caution">
    <text evidence="10">The sequence shown here is derived from an EMBL/GenBank/DDBJ whole genome shotgun (WGS) entry which is preliminary data.</text>
</comment>
<keyword evidence="7" id="KW-0175">Coiled coil</keyword>
<evidence type="ECO:0000256" key="2">
    <source>
        <dbReference type="ARBA" id="ARBA00009622"/>
    </source>
</evidence>
<keyword evidence="6" id="KW-0802">TPR repeat</keyword>
<keyword evidence="11" id="KW-1185">Reference proteome</keyword>
<dbReference type="EMBL" id="JAESIL010000164">
    <property type="protein sequence ID" value="MBL3580541.1"/>
    <property type="molecule type" value="Genomic_DNA"/>
</dbReference>
<dbReference type="InterPro" id="IPR019734">
    <property type="entry name" value="TPR_rpt"/>
</dbReference>
<keyword evidence="3" id="KW-0963">Cytoplasm</keyword>
<dbReference type="Pfam" id="PF13424">
    <property type="entry name" value="TPR_12"/>
    <property type="match status" value="5"/>
</dbReference>
<protein>
    <submittedName>
        <fullName evidence="10">Tetratricopeptide repeat protein</fullName>
    </submittedName>
</protein>
<dbReference type="SMART" id="SM00028">
    <property type="entry name" value="TPR"/>
    <property type="match status" value="11"/>
</dbReference>
<evidence type="ECO:0000256" key="1">
    <source>
        <dbReference type="ARBA" id="ARBA00004245"/>
    </source>
</evidence>
<keyword evidence="5" id="KW-0677">Repeat</keyword>